<accession>A0A0B7GQI1</accession>
<reference evidence="1" key="1">
    <citation type="submission" date="2015-01" db="EMBL/GenBank/DDBJ databases">
        <authorList>
            <person name="Xiang T."/>
            <person name="Song Y."/>
            <person name="Huang L."/>
            <person name="Wang B."/>
            <person name="Wu P."/>
        </authorList>
    </citation>
    <scope>NUCLEOTIDE SEQUENCE [LARGE SCALE GENOMIC DNA]</scope>
    <source>
        <strain evidence="1">V1</strain>
    </source>
</reference>
<dbReference type="OrthoDB" id="356906at2"/>
<name>A0A0B7GQI1_TREPH</name>
<sequence length="346" mass="39433">MDTASSSFSLKNNLEQNMKKASSDIVVLNPKEHRLIDKIFTDLRAYSSESVMGIATRIMDLERLAVSISRYPPIDERSVLAGEARSAQTLIDTLCTLSPDERLLSMPTKAVLGKGFLVAKLHTFSAITKMAMNAYLEEKDIIELRQAILHIVFVLMAEDVYTALLDNQKLDTAIKKEVAESLTELWEHRLDDRAADFTPVLNKVWLARNKIAPNFGSMLGASELFLLSMELDELWEEFMIQKLPDPEVGQALEEFLFGISYEEINFIRKELKKNGVSAIGRDEVYRLIGKSAYMEADDPKSFYASFIKRKTNADARLRLTIEGPKRTLEDYYIQFTFEKKIYESQS</sequence>
<dbReference type="RefSeq" id="WP_002697870.1">
    <property type="nucleotide sequence ID" value="NZ_CP027018.1"/>
</dbReference>
<keyword evidence="3" id="KW-1185">Reference proteome</keyword>
<proteinExistence type="predicted"/>
<dbReference type="AlphaFoldDB" id="A0A0B7GQI1"/>
<dbReference type="EMBL" id="CP042817">
    <property type="protein sequence ID" value="QEJ97712.1"/>
    <property type="molecule type" value="Genomic_DNA"/>
</dbReference>
<reference evidence="3" key="2">
    <citation type="submission" date="2015-01" db="EMBL/GenBank/DDBJ databases">
        <authorList>
            <person name="Manzoor Shahid"/>
            <person name="Zubair Saima"/>
        </authorList>
    </citation>
    <scope>NUCLEOTIDE SEQUENCE [LARGE SCALE GENOMIC DNA]</scope>
    <source>
        <strain evidence="3">V1</strain>
    </source>
</reference>
<dbReference type="EMBL" id="CDNC01000003">
    <property type="protein sequence ID" value="CEM60849.1"/>
    <property type="molecule type" value="Genomic_DNA"/>
</dbReference>
<evidence type="ECO:0000313" key="2">
    <source>
        <dbReference type="EMBL" id="QEJ97712.1"/>
    </source>
</evidence>
<gene>
    <name evidence="2" type="ORF">FUT82_06695</name>
    <name evidence="1" type="ORF">TPHV1_110075</name>
</gene>
<dbReference type="Proteomes" id="UP000323594">
    <property type="component" value="Chromosome"/>
</dbReference>
<reference evidence="2 4" key="3">
    <citation type="submission" date="2019-08" db="EMBL/GenBank/DDBJ databases">
        <authorList>
            <person name="Kuhnert P."/>
        </authorList>
    </citation>
    <scope>NUCLEOTIDE SEQUENCE [LARGE SCALE GENOMIC DNA]</scope>
    <source>
        <strain evidence="2 4">B36.5</strain>
    </source>
</reference>
<evidence type="ECO:0000313" key="1">
    <source>
        <dbReference type="EMBL" id="CEM60849.1"/>
    </source>
</evidence>
<dbReference type="Proteomes" id="UP000042527">
    <property type="component" value="Unassembled WGS sequence"/>
</dbReference>
<protein>
    <submittedName>
        <fullName evidence="1">Uncharacterized protein</fullName>
    </submittedName>
</protein>
<evidence type="ECO:0000313" key="4">
    <source>
        <dbReference type="Proteomes" id="UP000323594"/>
    </source>
</evidence>
<organism evidence="1 3">
    <name type="scientific">Treponema phagedenis</name>
    <dbReference type="NCBI Taxonomy" id="162"/>
    <lineage>
        <taxon>Bacteria</taxon>
        <taxon>Pseudomonadati</taxon>
        <taxon>Spirochaetota</taxon>
        <taxon>Spirochaetia</taxon>
        <taxon>Spirochaetales</taxon>
        <taxon>Treponemataceae</taxon>
        <taxon>Treponema</taxon>
    </lineage>
</organism>
<evidence type="ECO:0000313" key="3">
    <source>
        <dbReference type="Proteomes" id="UP000042527"/>
    </source>
</evidence>